<proteinExistence type="inferred from homology"/>
<evidence type="ECO:0000256" key="8">
    <source>
        <dbReference type="ARBA" id="ARBA00023002"/>
    </source>
</evidence>
<evidence type="ECO:0000256" key="2">
    <source>
        <dbReference type="ARBA" id="ARBA00007330"/>
    </source>
</evidence>
<evidence type="ECO:0000313" key="13">
    <source>
        <dbReference type="EMBL" id="RST97481.1"/>
    </source>
</evidence>
<comment type="caution">
    <text evidence="13">The sequence shown here is derived from an EMBL/GenBank/DDBJ whole genome shotgun (WGS) entry which is preliminary data.</text>
</comment>
<reference evidence="13 14" key="1">
    <citation type="submission" date="2017-05" db="EMBL/GenBank/DDBJ databases">
        <title>Vagococcus spp. assemblies.</title>
        <authorList>
            <person name="Gulvik C.A."/>
        </authorList>
    </citation>
    <scope>NUCLEOTIDE SEQUENCE [LARGE SCALE GENOMIC DNA]</scope>
    <source>
        <strain evidence="13 14">NCFB 2777</strain>
    </source>
</reference>
<evidence type="ECO:0000256" key="6">
    <source>
        <dbReference type="ARBA" id="ARBA00022798"/>
    </source>
</evidence>
<comment type="cofactor">
    <cofactor evidence="1">
        <name>FAD</name>
        <dbReference type="ChEBI" id="CHEBI:57692"/>
    </cofactor>
</comment>
<dbReference type="GO" id="GO:0004369">
    <property type="term" value="F:glycerol-3-phosphate oxidase activity"/>
    <property type="evidence" value="ECO:0007669"/>
    <property type="project" value="UniProtKB-EC"/>
</dbReference>
<evidence type="ECO:0000256" key="4">
    <source>
        <dbReference type="ARBA" id="ARBA00021658"/>
    </source>
</evidence>
<evidence type="ECO:0000313" key="14">
    <source>
        <dbReference type="Proteomes" id="UP000287239"/>
    </source>
</evidence>
<evidence type="ECO:0000256" key="1">
    <source>
        <dbReference type="ARBA" id="ARBA00001974"/>
    </source>
</evidence>
<dbReference type="InterPro" id="IPR006076">
    <property type="entry name" value="FAD-dep_OxRdtase"/>
</dbReference>
<dbReference type="PROSITE" id="PS00977">
    <property type="entry name" value="FAD_G3PDH_1"/>
    <property type="match status" value="1"/>
</dbReference>
<keyword evidence="7" id="KW-0274">FAD</keyword>
<dbReference type="Gene3D" id="1.10.8.870">
    <property type="entry name" value="Alpha-glycerophosphate oxidase, cap domain"/>
    <property type="match status" value="1"/>
</dbReference>
<dbReference type="PANTHER" id="PTHR11985">
    <property type="entry name" value="GLYCEROL-3-PHOSPHATE DEHYDROGENASE"/>
    <property type="match status" value="1"/>
</dbReference>
<evidence type="ECO:0000259" key="12">
    <source>
        <dbReference type="Pfam" id="PF16901"/>
    </source>
</evidence>
<evidence type="ECO:0000259" key="11">
    <source>
        <dbReference type="Pfam" id="PF01266"/>
    </source>
</evidence>
<dbReference type="PRINTS" id="PR01001">
    <property type="entry name" value="FADG3PDH"/>
</dbReference>
<evidence type="ECO:0000256" key="5">
    <source>
        <dbReference type="ARBA" id="ARBA00022630"/>
    </source>
</evidence>
<name>A0A429ZUU8_9ENTE</name>
<protein>
    <recommendedName>
        <fullName evidence="4">Alpha-glycerophosphate oxidase</fullName>
        <ecNumber evidence="3">1.1.3.21</ecNumber>
    </recommendedName>
    <alternativeName>
        <fullName evidence="9">Glycerol-3-phosphate oxidase</fullName>
    </alternativeName>
</protein>
<dbReference type="EMBL" id="NGJU01000002">
    <property type="protein sequence ID" value="RST97481.1"/>
    <property type="molecule type" value="Genomic_DNA"/>
</dbReference>
<dbReference type="GO" id="GO:0004368">
    <property type="term" value="F:glycerol-3-phosphate dehydrogenase (quinone) activity"/>
    <property type="evidence" value="ECO:0007669"/>
    <property type="project" value="InterPro"/>
</dbReference>
<keyword evidence="6" id="KW-0319">Glycerol metabolism</keyword>
<dbReference type="InterPro" id="IPR031656">
    <property type="entry name" value="DAO_C"/>
</dbReference>
<dbReference type="RefSeq" id="WP_126778228.1">
    <property type="nucleotide sequence ID" value="NZ_CAUQJP010000058.1"/>
</dbReference>
<dbReference type="InterPro" id="IPR000447">
    <property type="entry name" value="G3P_DH_FAD-dep"/>
</dbReference>
<dbReference type="Gene3D" id="3.30.9.10">
    <property type="entry name" value="D-Amino Acid Oxidase, subunit A, domain 2"/>
    <property type="match status" value="1"/>
</dbReference>
<dbReference type="OrthoDB" id="9766796at2"/>
<dbReference type="GO" id="GO:0006071">
    <property type="term" value="P:glycerol metabolic process"/>
    <property type="evidence" value="ECO:0007669"/>
    <property type="project" value="UniProtKB-KW"/>
</dbReference>
<dbReference type="Pfam" id="PF01266">
    <property type="entry name" value="DAO"/>
    <property type="match status" value="1"/>
</dbReference>
<evidence type="ECO:0000256" key="7">
    <source>
        <dbReference type="ARBA" id="ARBA00022827"/>
    </source>
</evidence>
<dbReference type="InterPro" id="IPR038299">
    <property type="entry name" value="DAO_C_sf"/>
</dbReference>
<feature type="domain" description="FAD dependent oxidoreductase" evidence="11">
    <location>
        <begin position="21"/>
        <end position="322"/>
    </location>
</feature>
<dbReference type="SUPFAM" id="SSF51905">
    <property type="entry name" value="FAD/NAD(P)-binding domain"/>
    <property type="match status" value="1"/>
</dbReference>
<comment type="catalytic activity">
    <reaction evidence="10">
        <text>sn-glycerol 3-phosphate + O2 = dihydroxyacetone phosphate + H2O2</text>
        <dbReference type="Rhea" id="RHEA:18369"/>
        <dbReference type="ChEBI" id="CHEBI:15379"/>
        <dbReference type="ChEBI" id="CHEBI:16240"/>
        <dbReference type="ChEBI" id="CHEBI:57597"/>
        <dbReference type="ChEBI" id="CHEBI:57642"/>
        <dbReference type="EC" id="1.1.3.21"/>
    </reaction>
</comment>
<organism evidence="13 14">
    <name type="scientific">Vagococcus salmoninarum</name>
    <dbReference type="NCBI Taxonomy" id="2739"/>
    <lineage>
        <taxon>Bacteria</taxon>
        <taxon>Bacillati</taxon>
        <taxon>Bacillota</taxon>
        <taxon>Bacilli</taxon>
        <taxon>Lactobacillales</taxon>
        <taxon>Enterococcaceae</taxon>
        <taxon>Vagococcus</taxon>
    </lineage>
</organism>
<keyword evidence="8" id="KW-0560">Oxidoreductase</keyword>
<evidence type="ECO:0000256" key="3">
    <source>
        <dbReference type="ARBA" id="ARBA00013104"/>
    </source>
</evidence>
<comment type="similarity">
    <text evidence="2">Belongs to the FAD-dependent glycerol-3-phosphate dehydrogenase family.</text>
</comment>
<keyword evidence="5" id="KW-0285">Flavoprotein</keyword>
<dbReference type="Pfam" id="PF16901">
    <property type="entry name" value="DAO_C"/>
    <property type="match status" value="1"/>
</dbReference>
<dbReference type="AlphaFoldDB" id="A0A429ZUU8"/>
<feature type="domain" description="Alpha-glycerophosphate oxidase C-terminal" evidence="12">
    <location>
        <begin position="378"/>
        <end position="502"/>
    </location>
</feature>
<keyword evidence="14" id="KW-1185">Reference proteome</keyword>
<dbReference type="Proteomes" id="UP000287239">
    <property type="component" value="Unassembled WGS sequence"/>
</dbReference>
<gene>
    <name evidence="13" type="ORF">CBF35_02095</name>
</gene>
<accession>A0A429ZUU8</accession>
<evidence type="ECO:0000256" key="10">
    <source>
        <dbReference type="ARBA" id="ARBA00049503"/>
    </source>
</evidence>
<dbReference type="EC" id="1.1.3.21" evidence="3"/>
<dbReference type="PANTHER" id="PTHR11985:SF35">
    <property type="entry name" value="ANAEROBIC GLYCEROL-3-PHOSPHATE DEHYDROGENASE SUBUNIT A"/>
    <property type="match status" value="1"/>
</dbReference>
<sequence>MNLSRETRQKHLRIMTETPLDLLVIGGGITGAGITIDGISRGLGVALIEMGDFASGATSASHKLLRGEISTNNGERKGLLENAPHLTKAIKVLTPIFKQQELSLLKSAVALKAYDFLSQTDKDLAFFTLNRSETLKREPLLKKENLKSSSIYTEYRTNDSRLTLEIIKKAVDFGAYVANYTKVVKFLYNHQTGKIIGVRAIDGLTGEEIAIYAKRVVNATGSWSGELSRLDKGTPLPNPSLKEQHYIVLSAKALPVTNALNFLSEITDQSYFVIPVGDKIYVGPHVTSLNQQTLAQQQLLDALNDFFTMPPIELKSIESSWTEPSVQDSPSDSYSLSRSGLISVTLTELYTYRLQSKLVVDRLLRSICKEYHRLFIKCRTKNLSVAGGDVGGSTGFHRYQKEFIRIGVEKFHLSHGHASLLVNRYGSNVIDLYAYLLNVPPHTNLADLDYVMLRYALEAEMCLHPLDFLKRRTDYFYFNKEQAIAIADHVIDEMAKYYQWSKIYHEQIITETWLALAN</sequence>
<dbReference type="InterPro" id="IPR036188">
    <property type="entry name" value="FAD/NAD-bd_sf"/>
</dbReference>
<evidence type="ECO:0000256" key="9">
    <source>
        <dbReference type="ARBA" id="ARBA00032349"/>
    </source>
</evidence>
<dbReference type="Gene3D" id="3.50.50.60">
    <property type="entry name" value="FAD/NAD(P)-binding domain"/>
    <property type="match status" value="1"/>
</dbReference>
<dbReference type="GO" id="GO:0046168">
    <property type="term" value="P:glycerol-3-phosphate catabolic process"/>
    <property type="evidence" value="ECO:0007669"/>
    <property type="project" value="TreeGrafter"/>
</dbReference>
<dbReference type="GeneID" id="98567146"/>